<sequence length="65" mass="6834">MNDPSLLRLRVLGVSGSLRARSLDTALLHAAIELAPTRAAASAALVRLADRARLPAPPRAPREAV</sequence>
<dbReference type="RefSeq" id="WP_104986269.1">
    <property type="nucleotide sequence ID" value="NZ_CP012673.1"/>
</dbReference>
<evidence type="ECO:0000313" key="1">
    <source>
        <dbReference type="EMBL" id="AUX48404.1"/>
    </source>
</evidence>
<proteinExistence type="predicted"/>
<organism evidence="1 2">
    <name type="scientific">Sorangium cellulosum</name>
    <name type="common">Polyangium cellulosum</name>
    <dbReference type="NCBI Taxonomy" id="56"/>
    <lineage>
        <taxon>Bacteria</taxon>
        <taxon>Pseudomonadati</taxon>
        <taxon>Myxococcota</taxon>
        <taxon>Polyangia</taxon>
        <taxon>Polyangiales</taxon>
        <taxon>Polyangiaceae</taxon>
        <taxon>Sorangium</taxon>
    </lineage>
</organism>
<accession>A0A2L0FA08</accession>
<protein>
    <submittedName>
        <fullName evidence="1">Uncharacterized protein</fullName>
    </submittedName>
</protein>
<evidence type="ECO:0000313" key="2">
    <source>
        <dbReference type="Proteomes" id="UP000238348"/>
    </source>
</evidence>
<dbReference type="EMBL" id="CP012673">
    <property type="protein sequence ID" value="AUX48404.1"/>
    <property type="molecule type" value="Genomic_DNA"/>
</dbReference>
<dbReference type="AlphaFoldDB" id="A0A2L0FA08"/>
<gene>
    <name evidence="1" type="ORF">SOCE26_099380</name>
</gene>
<reference evidence="1 2" key="1">
    <citation type="submission" date="2015-09" db="EMBL/GenBank/DDBJ databases">
        <title>Sorangium comparison.</title>
        <authorList>
            <person name="Zaburannyi N."/>
            <person name="Bunk B."/>
            <person name="Overmann J."/>
            <person name="Mueller R."/>
        </authorList>
    </citation>
    <scope>NUCLEOTIDE SEQUENCE [LARGE SCALE GENOMIC DNA]</scope>
    <source>
        <strain evidence="1 2">So ce26</strain>
    </source>
</reference>
<name>A0A2L0FA08_SORCE</name>
<dbReference type="Proteomes" id="UP000238348">
    <property type="component" value="Chromosome"/>
</dbReference>